<dbReference type="EMBL" id="JBHSKX010000001">
    <property type="protein sequence ID" value="MFC5366533.1"/>
    <property type="molecule type" value="Genomic_DNA"/>
</dbReference>
<evidence type="ECO:0000313" key="3">
    <source>
        <dbReference type="Proteomes" id="UP001596201"/>
    </source>
</evidence>
<name>A0ABD5R9A1_9EURY</name>
<evidence type="ECO:0000256" key="1">
    <source>
        <dbReference type="SAM" id="Phobius"/>
    </source>
</evidence>
<organism evidence="2 3">
    <name type="scientific">Salinirubrum litoreum</name>
    <dbReference type="NCBI Taxonomy" id="1126234"/>
    <lineage>
        <taxon>Archaea</taxon>
        <taxon>Methanobacteriati</taxon>
        <taxon>Methanobacteriota</taxon>
        <taxon>Stenosarchaea group</taxon>
        <taxon>Halobacteria</taxon>
        <taxon>Halobacteriales</taxon>
        <taxon>Haloferacaceae</taxon>
        <taxon>Salinirubrum</taxon>
    </lineage>
</organism>
<dbReference type="RefSeq" id="WP_227228124.1">
    <property type="nucleotide sequence ID" value="NZ_JAJCVJ010000001.1"/>
</dbReference>
<dbReference type="Proteomes" id="UP001596201">
    <property type="component" value="Unassembled WGS sequence"/>
</dbReference>
<gene>
    <name evidence="2" type="ORF">ACFPJ5_06240</name>
</gene>
<feature type="transmembrane region" description="Helical" evidence="1">
    <location>
        <begin position="12"/>
        <end position="33"/>
    </location>
</feature>
<comment type="caution">
    <text evidence="2">The sequence shown here is derived from an EMBL/GenBank/DDBJ whole genome shotgun (WGS) entry which is preliminary data.</text>
</comment>
<keyword evidence="1" id="KW-0812">Transmembrane</keyword>
<keyword evidence="3" id="KW-1185">Reference proteome</keyword>
<proteinExistence type="predicted"/>
<reference evidence="2 3" key="1">
    <citation type="journal article" date="2019" name="Int. J. Syst. Evol. Microbiol.">
        <title>The Global Catalogue of Microorganisms (GCM) 10K type strain sequencing project: providing services to taxonomists for standard genome sequencing and annotation.</title>
        <authorList>
            <consortium name="The Broad Institute Genomics Platform"/>
            <consortium name="The Broad Institute Genome Sequencing Center for Infectious Disease"/>
            <person name="Wu L."/>
            <person name="Ma J."/>
        </authorList>
    </citation>
    <scope>NUCLEOTIDE SEQUENCE [LARGE SCALE GENOMIC DNA]</scope>
    <source>
        <strain evidence="2 3">CGMCC 1.12237</strain>
    </source>
</reference>
<dbReference type="AlphaFoldDB" id="A0ABD5R9A1"/>
<keyword evidence="1" id="KW-1133">Transmembrane helix</keyword>
<keyword evidence="1" id="KW-0472">Membrane</keyword>
<evidence type="ECO:0000313" key="2">
    <source>
        <dbReference type="EMBL" id="MFC5366533.1"/>
    </source>
</evidence>
<feature type="transmembrane region" description="Helical" evidence="1">
    <location>
        <begin position="39"/>
        <end position="57"/>
    </location>
</feature>
<sequence length="67" mass="6378">MSELMPGPLGPADVVGALVVVVALAGLAGVGGVSLGDGLGVSLVVIGLAAILGPRTFRAVIELRTGG</sequence>
<protein>
    <submittedName>
        <fullName evidence="2">Uncharacterized protein</fullName>
    </submittedName>
</protein>
<accession>A0ABD5R9A1</accession>